<keyword evidence="3" id="KW-1185">Reference proteome</keyword>
<feature type="compositionally biased region" description="Polar residues" evidence="1">
    <location>
        <begin position="8"/>
        <end position="29"/>
    </location>
</feature>
<feature type="region of interest" description="Disordered" evidence="1">
    <location>
        <begin position="1"/>
        <end position="29"/>
    </location>
</feature>
<comment type="caution">
    <text evidence="2">The sequence shown here is derived from an EMBL/GenBank/DDBJ whole genome shotgun (WGS) entry which is preliminary data.</text>
</comment>
<gene>
    <name evidence="2" type="ORF">CCACVL1_30256</name>
</gene>
<reference evidence="2 3" key="1">
    <citation type="submission" date="2013-09" db="EMBL/GenBank/DDBJ databases">
        <title>Corchorus capsularis genome sequencing.</title>
        <authorList>
            <person name="Alam M."/>
            <person name="Haque M.S."/>
            <person name="Islam M.S."/>
            <person name="Emdad E.M."/>
            <person name="Islam M.M."/>
            <person name="Ahmed B."/>
            <person name="Halim A."/>
            <person name="Hossen Q.M.M."/>
            <person name="Hossain M.Z."/>
            <person name="Ahmed R."/>
            <person name="Khan M.M."/>
            <person name="Islam R."/>
            <person name="Rashid M.M."/>
            <person name="Khan S.A."/>
            <person name="Rahman M.S."/>
            <person name="Alam M."/>
        </authorList>
    </citation>
    <scope>NUCLEOTIDE SEQUENCE [LARGE SCALE GENOMIC DNA]</scope>
    <source>
        <strain evidence="3">cv. CVL-1</strain>
        <tissue evidence="2">Whole seedling</tissue>
    </source>
</reference>
<evidence type="ECO:0000313" key="3">
    <source>
        <dbReference type="Proteomes" id="UP000188268"/>
    </source>
</evidence>
<organism evidence="2 3">
    <name type="scientific">Corchorus capsularis</name>
    <name type="common">Jute</name>
    <dbReference type="NCBI Taxonomy" id="210143"/>
    <lineage>
        <taxon>Eukaryota</taxon>
        <taxon>Viridiplantae</taxon>
        <taxon>Streptophyta</taxon>
        <taxon>Embryophyta</taxon>
        <taxon>Tracheophyta</taxon>
        <taxon>Spermatophyta</taxon>
        <taxon>Magnoliopsida</taxon>
        <taxon>eudicotyledons</taxon>
        <taxon>Gunneridae</taxon>
        <taxon>Pentapetalae</taxon>
        <taxon>rosids</taxon>
        <taxon>malvids</taxon>
        <taxon>Malvales</taxon>
        <taxon>Malvaceae</taxon>
        <taxon>Grewioideae</taxon>
        <taxon>Apeibeae</taxon>
        <taxon>Corchorus</taxon>
    </lineage>
</organism>
<dbReference type="Gramene" id="OMO50782">
    <property type="protein sequence ID" value="OMO50782"/>
    <property type="gene ID" value="CCACVL1_30256"/>
</dbReference>
<dbReference type="AlphaFoldDB" id="A0A1R3FY74"/>
<proteinExistence type="predicted"/>
<evidence type="ECO:0000256" key="1">
    <source>
        <dbReference type="SAM" id="MobiDB-lite"/>
    </source>
</evidence>
<name>A0A1R3FY74_COCAP</name>
<protein>
    <submittedName>
        <fullName evidence="2">Uncharacterized protein</fullName>
    </submittedName>
</protein>
<accession>A0A1R3FY74</accession>
<dbReference type="Proteomes" id="UP000188268">
    <property type="component" value="Unassembled WGS sequence"/>
</dbReference>
<evidence type="ECO:0000313" key="2">
    <source>
        <dbReference type="EMBL" id="OMO50782.1"/>
    </source>
</evidence>
<sequence>MAMKGPNESGTNSNTGEDEPSSSSTSKDA</sequence>
<dbReference type="EMBL" id="AWWV01016033">
    <property type="protein sequence ID" value="OMO50782.1"/>
    <property type="molecule type" value="Genomic_DNA"/>
</dbReference>